<protein>
    <submittedName>
        <fullName evidence="1">Uncharacterized protein</fullName>
    </submittedName>
</protein>
<proteinExistence type="predicted"/>
<accession>A0ABP6TZ81</accession>
<comment type="caution">
    <text evidence="1">The sequence shown here is derived from an EMBL/GenBank/DDBJ whole genome shotgun (WGS) entry which is preliminary data.</text>
</comment>
<evidence type="ECO:0000313" key="1">
    <source>
        <dbReference type="EMBL" id="GAA3500477.1"/>
    </source>
</evidence>
<evidence type="ECO:0000313" key="2">
    <source>
        <dbReference type="Proteomes" id="UP001501455"/>
    </source>
</evidence>
<name>A0ABP6TZ81_9ACTN</name>
<organism evidence="1 2">
    <name type="scientific">Streptomyces prasinosporus</name>
    <dbReference type="NCBI Taxonomy" id="68256"/>
    <lineage>
        <taxon>Bacteria</taxon>
        <taxon>Bacillati</taxon>
        <taxon>Actinomycetota</taxon>
        <taxon>Actinomycetes</taxon>
        <taxon>Kitasatosporales</taxon>
        <taxon>Streptomycetaceae</taxon>
        <taxon>Streptomyces</taxon>
        <taxon>Streptomyces albogriseolus group</taxon>
    </lineage>
</organism>
<gene>
    <name evidence="1" type="ORF">GCM10019016_075830</name>
</gene>
<dbReference type="Proteomes" id="UP001501455">
    <property type="component" value="Unassembled WGS sequence"/>
</dbReference>
<dbReference type="EMBL" id="BAAAXF010000054">
    <property type="protein sequence ID" value="GAA3500477.1"/>
    <property type="molecule type" value="Genomic_DNA"/>
</dbReference>
<sequence>MGTAAAAEDGGEFGDVGAAGAHVHAQPARYGLVHVPLHQELGDGVLDLGDAVGGGSVRRAGAHRDRAVPQVLEDLDEVADEAGVAQFEGDLVVVARGDERDGLVADDQTLHQLVDRPVLHLPVGEPGDVGQLLRVVAGGVLVEAPDLHTTFDQRLVALEAPEKTALGDPVAGLDRQELRLALGGREVERRVDPLTALQDGDGVAGGGGLRTQRQERFEGVGELHGQAPVLGDLPLYGLEALRQRDRRRHGAQPGRIVRIRVQEGQFEEAGGGLGVRACDAPGAQRCGIEATALFTELGDRVGMCALSPMSTQISTPQGPEHAGT</sequence>
<keyword evidence="2" id="KW-1185">Reference proteome</keyword>
<reference evidence="2" key="1">
    <citation type="journal article" date="2019" name="Int. J. Syst. Evol. Microbiol.">
        <title>The Global Catalogue of Microorganisms (GCM) 10K type strain sequencing project: providing services to taxonomists for standard genome sequencing and annotation.</title>
        <authorList>
            <consortium name="The Broad Institute Genomics Platform"/>
            <consortium name="The Broad Institute Genome Sequencing Center for Infectious Disease"/>
            <person name="Wu L."/>
            <person name="Ma J."/>
        </authorList>
    </citation>
    <scope>NUCLEOTIDE SEQUENCE [LARGE SCALE GENOMIC DNA]</scope>
    <source>
        <strain evidence="2">JCM 4816</strain>
    </source>
</reference>